<feature type="repeat" description="WD" evidence="3">
    <location>
        <begin position="1351"/>
        <end position="1392"/>
    </location>
</feature>
<evidence type="ECO:0000256" key="1">
    <source>
        <dbReference type="ARBA" id="ARBA00022574"/>
    </source>
</evidence>
<feature type="repeat" description="WD" evidence="3">
    <location>
        <begin position="1050"/>
        <end position="1091"/>
    </location>
</feature>
<feature type="repeat" description="WD" evidence="3">
    <location>
        <begin position="1093"/>
        <end position="1134"/>
    </location>
</feature>
<keyword evidence="1 3" id="KW-0853">WD repeat</keyword>
<dbReference type="PANTHER" id="PTHR44129">
    <property type="entry name" value="WD REPEAT-CONTAINING PROTEIN POP1"/>
    <property type="match status" value="1"/>
</dbReference>
<dbReference type="PROSITE" id="PS50294">
    <property type="entry name" value="WD_REPEATS_REGION"/>
    <property type="match status" value="15"/>
</dbReference>
<dbReference type="EMBL" id="JARKIE010000064">
    <property type="protein sequence ID" value="KAJ7690517.1"/>
    <property type="molecule type" value="Genomic_DNA"/>
</dbReference>
<dbReference type="CDD" id="cd00200">
    <property type="entry name" value="WD40"/>
    <property type="match status" value="3"/>
</dbReference>
<protein>
    <submittedName>
        <fullName evidence="5">WD40-repeat-containing domain protein</fullName>
    </submittedName>
</protein>
<dbReference type="Gene3D" id="3.40.50.300">
    <property type="entry name" value="P-loop containing nucleotide triphosphate hydrolases"/>
    <property type="match status" value="1"/>
</dbReference>
<feature type="repeat" description="WD" evidence="3">
    <location>
        <begin position="921"/>
        <end position="962"/>
    </location>
</feature>
<dbReference type="PROSITE" id="PS50837">
    <property type="entry name" value="NACHT"/>
    <property type="match status" value="1"/>
</dbReference>
<feature type="repeat" description="WD" evidence="3">
    <location>
        <begin position="878"/>
        <end position="919"/>
    </location>
</feature>
<dbReference type="InterPro" id="IPR050349">
    <property type="entry name" value="WD_LIS1/nudF_dynein_reg"/>
</dbReference>
<keyword evidence="2" id="KW-0677">Repeat</keyword>
<accession>A0AAD7DG07</accession>
<dbReference type="InterPro" id="IPR056884">
    <property type="entry name" value="NPHP3-like_N"/>
</dbReference>
<dbReference type="SMART" id="SM00320">
    <property type="entry name" value="WD40"/>
    <property type="match status" value="16"/>
</dbReference>
<feature type="repeat" description="WD" evidence="3">
    <location>
        <begin position="1394"/>
        <end position="1435"/>
    </location>
</feature>
<evidence type="ECO:0000256" key="3">
    <source>
        <dbReference type="PROSITE-ProRule" id="PRU00221"/>
    </source>
</evidence>
<keyword evidence="6" id="KW-1185">Reference proteome</keyword>
<dbReference type="Pfam" id="PF00400">
    <property type="entry name" value="WD40"/>
    <property type="match status" value="16"/>
</dbReference>
<feature type="repeat" description="WD" evidence="3">
    <location>
        <begin position="964"/>
        <end position="1005"/>
    </location>
</feature>
<sequence>MRDPCLSQWDARIDALLKLCMAEAGPKVVNVELIGAKGKSKGKPVGILYLRLGSVRAAEGENAIVGAQKDIVPNPRGPSLAVISGAVDAAATAAPLVSSMASTLDVLLSKLDIIVKIGDEISQIHPYANVAWKILTSIYQTVKKQQETDSKLRKLVQTMVDVYAFVEDTQFVIEKIKRLENTVLEITKQMVECAIFIREHTGHGFARRLIADTWSDASQKIDDLSKALLDLKDAFESGLSIQTVFLSAKILDKVDSLIHQQTLRSLNPFDVNASLRPECLPGTRREILTVVTEWLTVASETGNVFWLHGVAGAGKSTIATTVSQYFRSLHRLGAFLFFDRNNPTASSAGGVIRTIAYWMAMSNAHIRTAVCNVIAAEPSLVTAPIRTQFQKLLLEPFIEAQEHIRGPIVIILDALDECGDVNERDILISLIANEFPKLPAVFRFFVTSRPEADITSRFREQPHIYTMQLDITSDSTKQDIAAYLRRTMSDIGREKRNLGSEWPGSPTIQRLADNAGGLFIWASTACRFIRSFDPTTRLAILLSADTDGATNLDGLYTVSLRNSADWNDETFAQEARKVIGAIVLSRVPLNDQTMDRLLGLEERRSSEVLNYLGCVVQWSPGKAARLLHASFSDYLMDSNRSGRNPWFIDTTVHGTSLATGCIRIMNRQLRFNICGLEDSHLLNAEVSDLPTRIETCISAELSYASQFWSEHLQGTASEDKIVQHLRQLFQEHFLHWLEVLSLHKQVSVATKSLEIGKKYVELKDPELGQNFQDAQRFLNGFAPVLAQSVPHIYISALPLAPPRAKIRETLVSKFPRTLCYAGTLMNANWRSLQKLIRHTDLVMSVAFSPDGKWIVAGSDDSTVRIWDSETSATLGQPLTGHTNRVTSVAFSPDGKWIVSGSHDSTVRIWDSETGTALGQPLTGHTNWVTSVAFSPDGKRIVSGSGDSTVRIWDLETGAVLGQPLTGHTGWVASVVFSPDGKRIVSGSGDSTVRIWDSETGTVLGQSLMGHTDRVTSVACSPDGKRIASGSRDSTVRIWDSETGAALGQSLTGHTDRVTSVAFSPDGKRITSGSVDSTVHIWDSETGAALGQPLTGHTDWVTCVAFSHDGKRIVSGSGDSTVRIWDSEPGAALGQSLTGHTDRATSVAFSPDGKRIVSGLVDSTVHIWDSETGATLEQPLTGHTDRVTSVAFSPDGKRIVSGSHDSTVRIWDSGTGTAFGQPLTGHTHRVTSVAFSHDGKRIASGSRDSTMHIWDSQTGTALGQPLMGHMDWVTSVAFSPDGKRIASGSDDSTVRIWDSESGTALGQPLTGHMDWVTSVAFSPDGKRIVSGSHDSSVRIWDSETGAALGQPLTGHTDRVTSVAFSPDGKRIASGSGDSTMHIWDSETGTVLGQPLTGHTGWVASVVFSPDGKRIVSGSGDSTVRIWDSETGATLGQPLTGHTNWVTSVAFSPDGMQIVSGSHDSTVRIWDSGTGAALGQPLMGHTDPVASVAFSPDGKLISHNSSDPPLALHPGHHSHLQDGWVIDSLAHRIIWIPPWLLDDFCLPWNSLVIGPAGVVKLDLGSFVHGTEWHKCIDDQEKIHTLGPIEY</sequence>
<name>A0AAD7DG07_MYCRO</name>
<feature type="domain" description="NACHT" evidence="4">
    <location>
        <begin position="303"/>
        <end position="452"/>
    </location>
</feature>
<evidence type="ECO:0000259" key="4">
    <source>
        <dbReference type="PROSITE" id="PS50837"/>
    </source>
</evidence>
<dbReference type="Pfam" id="PF24883">
    <property type="entry name" value="NPHP3_N"/>
    <property type="match status" value="1"/>
</dbReference>
<feature type="repeat" description="WD" evidence="3">
    <location>
        <begin position="835"/>
        <end position="876"/>
    </location>
</feature>
<dbReference type="InterPro" id="IPR007111">
    <property type="entry name" value="NACHT_NTPase"/>
</dbReference>
<feature type="repeat" description="WD" evidence="3">
    <location>
        <begin position="1480"/>
        <end position="1505"/>
    </location>
</feature>
<dbReference type="Gene3D" id="2.130.10.10">
    <property type="entry name" value="YVTN repeat-like/Quinoprotein amine dehydrogenase"/>
    <property type="match status" value="9"/>
</dbReference>
<dbReference type="InterPro" id="IPR036322">
    <property type="entry name" value="WD40_repeat_dom_sf"/>
</dbReference>
<reference evidence="5" key="1">
    <citation type="submission" date="2023-03" db="EMBL/GenBank/DDBJ databases">
        <title>Massive genome expansion in bonnet fungi (Mycena s.s.) driven by repeated elements and novel gene families across ecological guilds.</title>
        <authorList>
            <consortium name="Lawrence Berkeley National Laboratory"/>
            <person name="Harder C.B."/>
            <person name="Miyauchi S."/>
            <person name="Viragh M."/>
            <person name="Kuo A."/>
            <person name="Thoen E."/>
            <person name="Andreopoulos B."/>
            <person name="Lu D."/>
            <person name="Skrede I."/>
            <person name="Drula E."/>
            <person name="Henrissat B."/>
            <person name="Morin E."/>
            <person name="Kohler A."/>
            <person name="Barry K."/>
            <person name="LaButti K."/>
            <person name="Morin E."/>
            <person name="Salamov A."/>
            <person name="Lipzen A."/>
            <person name="Mereny Z."/>
            <person name="Hegedus B."/>
            <person name="Baldrian P."/>
            <person name="Stursova M."/>
            <person name="Weitz H."/>
            <person name="Taylor A."/>
            <person name="Grigoriev I.V."/>
            <person name="Nagy L.G."/>
            <person name="Martin F."/>
            <person name="Kauserud H."/>
        </authorList>
    </citation>
    <scope>NUCLEOTIDE SEQUENCE</scope>
    <source>
        <strain evidence="5">CBHHK067</strain>
    </source>
</reference>
<dbReference type="InterPro" id="IPR015943">
    <property type="entry name" value="WD40/YVTN_repeat-like_dom_sf"/>
</dbReference>
<organism evidence="5 6">
    <name type="scientific">Mycena rosella</name>
    <name type="common">Pink bonnet</name>
    <name type="synonym">Agaricus rosellus</name>
    <dbReference type="NCBI Taxonomy" id="1033263"/>
    <lineage>
        <taxon>Eukaryota</taxon>
        <taxon>Fungi</taxon>
        <taxon>Dikarya</taxon>
        <taxon>Basidiomycota</taxon>
        <taxon>Agaricomycotina</taxon>
        <taxon>Agaricomycetes</taxon>
        <taxon>Agaricomycetidae</taxon>
        <taxon>Agaricales</taxon>
        <taxon>Marasmiineae</taxon>
        <taxon>Mycenaceae</taxon>
        <taxon>Mycena</taxon>
    </lineage>
</organism>
<feature type="repeat" description="WD" evidence="3">
    <location>
        <begin position="1136"/>
        <end position="1177"/>
    </location>
</feature>
<dbReference type="PROSITE" id="PS00678">
    <property type="entry name" value="WD_REPEATS_1"/>
    <property type="match status" value="11"/>
</dbReference>
<dbReference type="InterPro" id="IPR020472">
    <property type="entry name" value="WD40_PAC1"/>
</dbReference>
<dbReference type="PRINTS" id="PR00320">
    <property type="entry name" value="GPROTEINBRPT"/>
</dbReference>
<dbReference type="SUPFAM" id="SSF50978">
    <property type="entry name" value="WD40 repeat-like"/>
    <property type="match status" value="2"/>
</dbReference>
<proteinExistence type="predicted"/>
<evidence type="ECO:0000313" key="5">
    <source>
        <dbReference type="EMBL" id="KAJ7690517.1"/>
    </source>
</evidence>
<dbReference type="PROSITE" id="PS50082">
    <property type="entry name" value="WD_REPEATS_2"/>
    <property type="match status" value="16"/>
</dbReference>
<feature type="repeat" description="WD" evidence="3">
    <location>
        <begin position="1007"/>
        <end position="1048"/>
    </location>
</feature>
<dbReference type="InterPro" id="IPR027417">
    <property type="entry name" value="P-loop_NTPase"/>
</dbReference>
<gene>
    <name evidence="5" type="ORF">B0H17DRAFT_589289</name>
</gene>
<feature type="repeat" description="WD" evidence="3">
    <location>
        <begin position="1308"/>
        <end position="1349"/>
    </location>
</feature>
<dbReference type="InterPro" id="IPR011047">
    <property type="entry name" value="Quinoprotein_ADH-like_sf"/>
</dbReference>
<dbReference type="SUPFAM" id="SSF50998">
    <property type="entry name" value="Quinoprotein alcohol dehydrogenase-like"/>
    <property type="match status" value="1"/>
</dbReference>
<dbReference type="InterPro" id="IPR001680">
    <property type="entry name" value="WD40_rpt"/>
</dbReference>
<dbReference type="InterPro" id="IPR019775">
    <property type="entry name" value="WD40_repeat_CS"/>
</dbReference>
<evidence type="ECO:0000313" key="6">
    <source>
        <dbReference type="Proteomes" id="UP001221757"/>
    </source>
</evidence>
<dbReference type="SUPFAM" id="SSF52540">
    <property type="entry name" value="P-loop containing nucleoside triphosphate hydrolases"/>
    <property type="match status" value="1"/>
</dbReference>
<feature type="repeat" description="WD" evidence="3">
    <location>
        <begin position="1179"/>
        <end position="1220"/>
    </location>
</feature>
<dbReference type="Proteomes" id="UP001221757">
    <property type="component" value="Unassembled WGS sequence"/>
</dbReference>
<feature type="repeat" description="WD" evidence="3">
    <location>
        <begin position="1265"/>
        <end position="1306"/>
    </location>
</feature>
<evidence type="ECO:0000256" key="2">
    <source>
        <dbReference type="ARBA" id="ARBA00022737"/>
    </source>
</evidence>
<feature type="repeat" description="WD" evidence="3">
    <location>
        <begin position="1437"/>
        <end position="1478"/>
    </location>
</feature>
<feature type="repeat" description="WD" evidence="3">
    <location>
        <begin position="1222"/>
        <end position="1263"/>
    </location>
</feature>
<comment type="caution">
    <text evidence="5">The sequence shown here is derived from an EMBL/GenBank/DDBJ whole genome shotgun (WGS) entry which is preliminary data.</text>
</comment>